<comment type="caution">
    <text evidence="2">The sequence shown here is derived from an EMBL/GenBank/DDBJ whole genome shotgun (WGS) entry which is preliminary data.</text>
</comment>
<sequence>MVVQSTYRKEIHMTLALVSKPDSAALTLEEVTLPPLGPGDLRVRVTAASVDPVDTLFAGGPARVIFGLTGTVGLGLSLTGVVTETGAEVTGFSVGDPVAAVHGDFTAPVRAHAEETVVPGAAAALLPGGLDPVDAASLPLNASTAAQMVDRLGPADGRTLLVTGAAGAVGGYAVALAAHAGWTVTGLARESDRDFVRRAGARELVTQLPGPSFDAVLDGAVLHAAALVAVRDGGTFVGVVSASPATSERGIEIGIVNVEPDGARLAELLALAASGVLELRVAGRVPLAEAATAYDKVAGGGQRGRWLLVP</sequence>
<dbReference type="InterPro" id="IPR013154">
    <property type="entry name" value="ADH-like_N"/>
</dbReference>
<dbReference type="InterPro" id="IPR036291">
    <property type="entry name" value="NAD(P)-bd_dom_sf"/>
</dbReference>
<dbReference type="PANTHER" id="PTHR43482:SF1">
    <property type="entry name" value="PROTEIN AST1-RELATED"/>
    <property type="match status" value="1"/>
</dbReference>
<dbReference type="SMART" id="SM00829">
    <property type="entry name" value="PKS_ER"/>
    <property type="match status" value="1"/>
</dbReference>
<evidence type="ECO:0000259" key="1">
    <source>
        <dbReference type="SMART" id="SM00829"/>
    </source>
</evidence>
<organism evidence="2 3">
    <name type="scientific">Acrocarpospora macrocephala</name>
    <dbReference type="NCBI Taxonomy" id="150177"/>
    <lineage>
        <taxon>Bacteria</taxon>
        <taxon>Bacillati</taxon>
        <taxon>Actinomycetota</taxon>
        <taxon>Actinomycetes</taxon>
        <taxon>Streptosporangiales</taxon>
        <taxon>Streptosporangiaceae</taxon>
        <taxon>Acrocarpospora</taxon>
    </lineage>
</organism>
<dbReference type="SUPFAM" id="SSF50129">
    <property type="entry name" value="GroES-like"/>
    <property type="match status" value="1"/>
</dbReference>
<evidence type="ECO:0000313" key="2">
    <source>
        <dbReference type="EMBL" id="GES07221.1"/>
    </source>
</evidence>
<evidence type="ECO:0000313" key="3">
    <source>
        <dbReference type="Proteomes" id="UP000331127"/>
    </source>
</evidence>
<name>A0A5M3WJ73_9ACTN</name>
<dbReference type="InterPro" id="IPR011032">
    <property type="entry name" value="GroES-like_sf"/>
</dbReference>
<dbReference type="Pfam" id="PF13602">
    <property type="entry name" value="ADH_zinc_N_2"/>
    <property type="match status" value="1"/>
</dbReference>
<protein>
    <submittedName>
        <fullName evidence="2">NADPH:quinone reductase</fullName>
    </submittedName>
</protein>
<dbReference type="Pfam" id="PF08240">
    <property type="entry name" value="ADH_N"/>
    <property type="match status" value="1"/>
</dbReference>
<accession>A0A5M3WJ73</accession>
<dbReference type="AlphaFoldDB" id="A0A5M3WJ73"/>
<dbReference type="Gene3D" id="3.90.180.10">
    <property type="entry name" value="Medium-chain alcohol dehydrogenases, catalytic domain"/>
    <property type="match status" value="1"/>
</dbReference>
<gene>
    <name evidence="2" type="ORF">Amac_008160</name>
</gene>
<dbReference type="Gene3D" id="3.40.50.720">
    <property type="entry name" value="NAD(P)-binding Rossmann-like Domain"/>
    <property type="match status" value="1"/>
</dbReference>
<reference evidence="2 3" key="1">
    <citation type="submission" date="2019-10" db="EMBL/GenBank/DDBJ databases">
        <title>Whole genome shotgun sequence of Acrocarpospora macrocephala NBRC 16266.</title>
        <authorList>
            <person name="Ichikawa N."/>
            <person name="Kimura A."/>
            <person name="Kitahashi Y."/>
            <person name="Komaki H."/>
            <person name="Oguchi A."/>
        </authorList>
    </citation>
    <scope>NUCLEOTIDE SEQUENCE [LARGE SCALE GENOMIC DNA]</scope>
    <source>
        <strain evidence="2 3">NBRC 16266</strain>
    </source>
</reference>
<dbReference type="GO" id="GO:0016491">
    <property type="term" value="F:oxidoreductase activity"/>
    <property type="evidence" value="ECO:0007669"/>
    <property type="project" value="InterPro"/>
</dbReference>
<keyword evidence="3" id="KW-1185">Reference proteome</keyword>
<dbReference type="Proteomes" id="UP000331127">
    <property type="component" value="Unassembled WGS sequence"/>
</dbReference>
<dbReference type="SUPFAM" id="SSF51735">
    <property type="entry name" value="NAD(P)-binding Rossmann-fold domains"/>
    <property type="match status" value="1"/>
</dbReference>
<feature type="domain" description="Enoyl reductase (ER)" evidence="1">
    <location>
        <begin position="23"/>
        <end position="308"/>
    </location>
</feature>
<dbReference type="EMBL" id="BLAE01000005">
    <property type="protein sequence ID" value="GES07221.1"/>
    <property type="molecule type" value="Genomic_DNA"/>
</dbReference>
<dbReference type="InterPro" id="IPR020843">
    <property type="entry name" value="ER"/>
</dbReference>
<dbReference type="PANTHER" id="PTHR43482">
    <property type="entry name" value="PROTEIN AST1-RELATED"/>
    <property type="match status" value="1"/>
</dbReference>
<proteinExistence type="predicted"/>
<dbReference type="InterPro" id="IPR052585">
    <property type="entry name" value="Lipid_raft_assoc_Zn_ADH"/>
</dbReference>